<name>A0A931E4Y8_9BACT</name>
<dbReference type="EMBL" id="JADWYR010000002">
    <property type="protein sequence ID" value="MBG9377148.1"/>
    <property type="molecule type" value="Genomic_DNA"/>
</dbReference>
<dbReference type="PANTHER" id="PTHR22916">
    <property type="entry name" value="GLYCOSYLTRANSFERASE"/>
    <property type="match status" value="1"/>
</dbReference>
<dbReference type="SUPFAM" id="SSF53448">
    <property type="entry name" value="Nucleotide-diphospho-sugar transferases"/>
    <property type="match status" value="1"/>
</dbReference>
<feature type="domain" description="Glycosyltransferase 2-like" evidence="1">
    <location>
        <begin position="16"/>
        <end position="152"/>
    </location>
</feature>
<dbReference type="Pfam" id="PF00535">
    <property type="entry name" value="Glycos_transf_2"/>
    <property type="match status" value="1"/>
</dbReference>
<dbReference type="InterPro" id="IPR001173">
    <property type="entry name" value="Glyco_trans_2-like"/>
</dbReference>
<reference evidence="2" key="1">
    <citation type="submission" date="2020-11" db="EMBL/GenBank/DDBJ databases">
        <title>Bacterial whole genome sequence for Panacibacter sp. DH6.</title>
        <authorList>
            <person name="Le V."/>
            <person name="Ko S."/>
            <person name="Ahn C.-Y."/>
            <person name="Oh H.-M."/>
        </authorList>
    </citation>
    <scope>NUCLEOTIDE SEQUENCE</scope>
    <source>
        <strain evidence="2">DH6</strain>
    </source>
</reference>
<evidence type="ECO:0000313" key="3">
    <source>
        <dbReference type="Proteomes" id="UP000628448"/>
    </source>
</evidence>
<dbReference type="InterPro" id="IPR029044">
    <property type="entry name" value="Nucleotide-diphossugar_trans"/>
</dbReference>
<protein>
    <submittedName>
        <fullName evidence="2">Glycosyltransferase</fullName>
    </submittedName>
</protein>
<comment type="caution">
    <text evidence="2">The sequence shown here is derived from an EMBL/GenBank/DDBJ whole genome shotgun (WGS) entry which is preliminary data.</text>
</comment>
<dbReference type="PANTHER" id="PTHR22916:SF3">
    <property type="entry name" value="UDP-GLCNAC:BETAGAL BETA-1,3-N-ACETYLGLUCOSAMINYLTRANSFERASE-LIKE PROTEIN 1"/>
    <property type="match status" value="1"/>
</dbReference>
<accession>A0A931E4Y8</accession>
<dbReference type="Proteomes" id="UP000628448">
    <property type="component" value="Unassembled WGS sequence"/>
</dbReference>
<organism evidence="2 3">
    <name type="scientific">Panacibacter microcysteis</name>
    <dbReference type="NCBI Taxonomy" id="2793269"/>
    <lineage>
        <taxon>Bacteria</taxon>
        <taxon>Pseudomonadati</taxon>
        <taxon>Bacteroidota</taxon>
        <taxon>Chitinophagia</taxon>
        <taxon>Chitinophagales</taxon>
        <taxon>Chitinophagaceae</taxon>
        <taxon>Panacibacter</taxon>
    </lineage>
</organism>
<evidence type="ECO:0000259" key="1">
    <source>
        <dbReference type="Pfam" id="PF00535"/>
    </source>
</evidence>
<dbReference type="GO" id="GO:0016758">
    <property type="term" value="F:hexosyltransferase activity"/>
    <property type="evidence" value="ECO:0007669"/>
    <property type="project" value="UniProtKB-ARBA"/>
</dbReference>
<proteinExistence type="predicted"/>
<dbReference type="Gene3D" id="3.90.550.10">
    <property type="entry name" value="Spore Coat Polysaccharide Biosynthesis Protein SpsA, Chain A"/>
    <property type="match status" value="1"/>
</dbReference>
<dbReference type="AlphaFoldDB" id="A0A931E4Y8"/>
<dbReference type="RefSeq" id="WP_196991247.1">
    <property type="nucleotide sequence ID" value="NZ_JADWYR010000002.1"/>
</dbReference>
<keyword evidence="3" id="KW-1185">Reference proteome</keyword>
<gene>
    <name evidence="2" type="ORF">I5907_12970</name>
</gene>
<evidence type="ECO:0000313" key="2">
    <source>
        <dbReference type="EMBL" id="MBG9377148.1"/>
    </source>
</evidence>
<sequence length="312" mass="36333">MDFRTGKIHSALPLVTVAVSSYNYSMYIEAALDSVLQQTYPHIELVIIDDCSADACPQIIEAWIKKHNVRCTYIQHEYNKGITKTSNEFVQLAKGKYISLFATDDIMLPEKIERQVALMEAKGDDYGVCYAFANMIDEEGTMHGNYNSQHQVCEGDILEDYVHQRVGFATPTSLIRMSAYAVTGLYDERVLYEDYNFWLRMFACFKACYCDYPCILYRVKKQSAVYDQWRKNNSERYYRDRILSNLQALHYIKGHNSVKTFLRKKISQYLKALDAGKSAYLHELVPYLLKRGYYKIPPRIYMKTLNRMVNNG</sequence>